<dbReference type="PANTHER" id="PTHR47495">
    <property type="entry name" value="ALDEHYDE DEHYDROGENASE"/>
    <property type="match status" value="1"/>
</dbReference>
<dbReference type="RefSeq" id="WP_317975446.1">
    <property type="nucleotide sequence ID" value="NZ_BTFW01000001.1"/>
</dbReference>
<dbReference type="InterPro" id="IPR037165">
    <property type="entry name" value="AldOxase/xan_DH_Mopterin-bd_sf"/>
</dbReference>
<evidence type="ECO:0000313" key="2">
    <source>
        <dbReference type="EMBL" id="GMM61797.1"/>
    </source>
</evidence>
<protein>
    <submittedName>
        <fullName evidence="2">Xanthine dehydrogenase family protein molybdopterin-binding subunit</fullName>
    </submittedName>
</protein>
<dbReference type="EMBL" id="BTFW01000001">
    <property type="protein sequence ID" value="GMM61797.1"/>
    <property type="molecule type" value="Genomic_DNA"/>
</dbReference>
<dbReference type="Pfam" id="PF02738">
    <property type="entry name" value="MoCoBD_1"/>
    <property type="match status" value="1"/>
</dbReference>
<dbReference type="InterPro" id="IPR006311">
    <property type="entry name" value="TAT_signal"/>
</dbReference>
<name>A0ABQ6PBP0_9SPHN</name>
<dbReference type="Pfam" id="PF20256">
    <property type="entry name" value="MoCoBD_2"/>
    <property type="match status" value="2"/>
</dbReference>
<keyword evidence="3" id="KW-1185">Reference proteome</keyword>
<proteinExistence type="predicted"/>
<gene>
    <name evidence="2" type="ORF">NUTIK01_25740</name>
</gene>
<comment type="caution">
    <text evidence="2">The sequence shown here is derived from an EMBL/GenBank/DDBJ whole genome shotgun (WGS) entry which is preliminary data.</text>
</comment>
<dbReference type="InterPro" id="IPR000674">
    <property type="entry name" value="Ald_Oxase/Xan_DH_a/b"/>
</dbReference>
<dbReference type="Gene3D" id="3.30.365.10">
    <property type="entry name" value="Aldehyde oxidase/xanthine dehydrogenase, molybdopterin binding domain"/>
    <property type="match status" value="4"/>
</dbReference>
<dbReference type="SUPFAM" id="SSF56003">
    <property type="entry name" value="Molybdenum cofactor-binding domain"/>
    <property type="match status" value="2"/>
</dbReference>
<accession>A0ABQ6PBP0</accession>
<sequence>MEQGLKAPSASRRGFLAGSAALASGLAGALVVPLGAACAAGPAPLSITGFLAVLPDGAVSLALPKTEMGQGILTAITMIVAEELGVAPTAVHVAIPEADPARFAPIDTGTGGSTSIRELWKPLRQAGANARAALIGAAARTWKVAPAGLVLDDGAVVDPARGGRRLAYGALLAQAMAAPLPTDAVPLAPADWKIIGKDTPRLDSAAKVRGKAAFGIDVQVPGMKIATLAQSPVFGGRLARHDAAAAKAVAGVVDVIALPDCLFVTASNLWSAKQGLAAAAPVWDEGANATVGQAQVIAAIEQAVRAPGVTAKAQGDLAAARAGAARVVEATYHQPFLAHATMEPGSCTAHVTAQGAQVWAGSQVPTDARAAAARVLGLAPEKVRFHNFLMGGGFGRRLETDMVERTVQLAAKVAYPVKLVWTREEDIQHDVVRPAYVDRIAAGLDKTGAPVSWEHRIAGSSIMARLMGDKFGGVDDDAVDGAIAPLYPASARLVTFRQVESCMPTGWWRGVGGLRNTFVIESFADELAHAAGQDPLAWRLAQITDPRARAVLQKAAAQAGWGKAMPQGEGLGLAVLHIWDTCLAAVAHVKVGADKQISVPQVTVAVDCGVPVNPLGVRAQVEGGVTFALSAALYGGVTLDKGRIEQSNFHDVRALRMNEAPRVAVHVMPTDNAPGGMGEPPAAIIGPAVANALFAATGKRVRSIPLQAGFEAA</sequence>
<reference evidence="2 3" key="1">
    <citation type="submission" date="2023-06" db="EMBL/GenBank/DDBJ databases">
        <title>Draft genome sequence of Novosphingobium sp. strain IK01.</title>
        <authorList>
            <person name="Hatamoto M."/>
            <person name="Ikarashi T."/>
            <person name="Yamaguchi T."/>
        </authorList>
    </citation>
    <scope>NUCLEOTIDE SEQUENCE [LARGE SCALE GENOMIC DNA]</scope>
    <source>
        <strain evidence="2 3">IK01</strain>
    </source>
</reference>
<evidence type="ECO:0000313" key="3">
    <source>
        <dbReference type="Proteomes" id="UP001187221"/>
    </source>
</evidence>
<dbReference type="InterPro" id="IPR052516">
    <property type="entry name" value="N-heterocyclic_Hydroxylase"/>
</dbReference>
<dbReference type="InterPro" id="IPR046867">
    <property type="entry name" value="AldOxase/xan_DH_MoCoBD2"/>
</dbReference>
<dbReference type="InterPro" id="IPR012368">
    <property type="entry name" value="OxRdtase_Mopterin-bd_su_IorB"/>
</dbReference>
<dbReference type="Proteomes" id="UP001187221">
    <property type="component" value="Unassembled WGS sequence"/>
</dbReference>
<feature type="domain" description="Aldehyde oxidase/xanthine dehydrogenase a/b hammerhead" evidence="1">
    <location>
        <begin position="209"/>
        <end position="287"/>
    </location>
</feature>
<dbReference type="PANTHER" id="PTHR47495:SF2">
    <property type="entry name" value="ALDEHYDE DEHYDROGENASE"/>
    <property type="match status" value="1"/>
</dbReference>
<evidence type="ECO:0000259" key="1">
    <source>
        <dbReference type="SMART" id="SM01008"/>
    </source>
</evidence>
<dbReference type="SMART" id="SM01008">
    <property type="entry name" value="Ald_Xan_dh_C"/>
    <property type="match status" value="1"/>
</dbReference>
<dbReference type="PROSITE" id="PS51318">
    <property type="entry name" value="TAT"/>
    <property type="match status" value="1"/>
</dbReference>
<organism evidence="2 3">
    <name type="scientific">Novosphingobium pituita</name>
    <dbReference type="NCBI Taxonomy" id="3056842"/>
    <lineage>
        <taxon>Bacteria</taxon>
        <taxon>Pseudomonadati</taxon>
        <taxon>Pseudomonadota</taxon>
        <taxon>Alphaproteobacteria</taxon>
        <taxon>Sphingomonadales</taxon>
        <taxon>Sphingomonadaceae</taxon>
        <taxon>Novosphingobium</taxon>
    </lineage>
</organism>
<dbReference type="PIRSF" id="PIRSF036389">
    <property type="entry name" value="IOR_B"/>
    <property type="match status" value="1"/>
</dbReference>
<dbReference type="InterPro" id="IPR008274">
    <property type="entry name" value="AldOxase/xan_DH_MoCoBD1"/>
</dbReference>